<dbReference type="Proteomes" id="UP000324241">
    <property type="component" value="Unassembled WGS sequence"/>
</dbReference>
<comment type="caution">
    <text evidence="6">The sequence shown here is derived from an EMBL/GenBank/DDBJ whole genome shotgun (WGS) entry which is preliminary data.</text>
</comment>
<evidence type="ECO:0000256" key="2">
    <source>
        <dbReference type="ARBA" id="ARBA00022692"/>
    </source>
</evidence>
<evidence type="ECO:0000256" key="1">
    <source>
        <dbReference type="ARBA" id="ARBA00004141"/>
    </source>
</evidence>
<dbReference type="PANTHER" id="PTHR42723:SF1">
    <property type="entry name" value="CHLOROPHYLL SYNTHASE, CHLOROPLASTIC"/>
    <property type="match status" value="1"/>
</dbReference>
<sequence>MKVPFGLIVRSSEFVKTLYLFGKSDIPAATLPPMAIALVLAGPSGFYLIAKGFLWNQLHLLTFQVKNQINGVEEDRIAKPHRPLPSGRISPESATILYYILFTSMWVAAFYTKTIPCTITYSVAIVIYNEGGLAAIPVVKNVIGAIGLACYCWGTTIILDRGRELHGLKAMATFMMGTIFATTGHAQDFRDRSADALMGRKTIPLLLSQPVARWSLAALITAWTIGLIALWRPPLVASIAFAALGLRCLGGYVSSYDEKDDYVSYCWYGVSEVRYPQLKIQVLTITSTVLASWE</sequence>
<dbReference type="Pfam" id="PF01040">
    <property type="entry name" value="UbiA"/>
    <property type="match status" value="1"/>
</dbReference>
<dbReference type="GO" id="GO:0016020">
    <property type="term" value="C:membrane"/>
    <property type="evidence" value="ECO:0007669"/>
    <property type="project" value="UniProtKB-SubCell"/>
</dbReference>
<feature type="transmembrane region" description="Helical" evidence="5">
    <location>
        <begin position="31"/>
        <end position="50"/>
    </location>
</feature>
<dbReference type="Gene3D" id="1.10.357.140">
    <property type="entry name" value="UbiA prenyltransferase"/>
    <property type="match status" value="1"/>
</dbReference>
<gene>
    <name evidence="6" type="ORF">ATNIH1004_000047</name>
</gene>
<evidence type="ECO:0000256" key="5">
    <source>
        <dbReference type="SAM" id="Phobius"/>
    </source>
</evidence>
<feature type="transmembrane region" description="Helical" evidence="5">
    <location>
        <begin position="96"/>
        <end position="128"/>
    </location>
</feature>
<dbReference type="GO" id="GO:0016765">
    <property type="term" value="F:transferase activity, transferring alkyl or aryl (other than methyl) groups"/>
    <property type="evidence" value="ECO:0007669"/>
    <property type="project" value="InterPro"/>
</dbReference>
<name>A0A5M9N2E9_9EURO</name>
<dbReference type="InterPro" id="IPR050475">
    <property type="entry name" value="Prenyltransferase_related"/>
</dbReference>
<protein>
    <submittedName>
        <fullName evidence="6">Uncharacterized protein</fullName>
    </submittedName>
</protein>
<dbReference type="AlphaFoldDB" id="A0A5M9N2E9"/>
<proteinExistence type="predicted"/>
<accession>A0A5M9N2E9</accession>
<dbReference type="InterPro" id="IPR000537">
    <property type="entry name" value="UbiA_prenyltransferase"/>
</dbReference>
<organism evidence="6 7">
    <name type="scientific">Aspergillus tanneri</name>
    <dbReference type="NCBI Taxonomy" id="1220188"/>
    <lineage>
        <taxon>Eukaryota</taxon>
        <taxon>Fungi</taxon>
        <taxon>Dikarya</taxon>
        <taxon>Ascomycota</taxon>
        <taxon>Pezizomycotina</taxon>
        <taxon>Eurotiomycetes</taxon>
        <taxon>Eurotiomycetidae</taxon>
        <taxon>Eurotiales</taxon>
        <taxon>Aspergillaceae</taxon>
        <taxon>Aspergillus</taxon>
        <taxon>Aspergillus subgen. Circumdati</taxon>
    </lineage>
</organism>
<dbReference type="GeneID" id="54322749"/>
<keyword evidence="4 5" id="KW-0472">Membrane</keyword>
<evidence type="ECO:0000256" key="4">
    <source>
        <dbReference type="ARBA" id="ARBA00023136"/>
    </source>
</evidence>
<keyword evidence="3 5" id="KW-1133">Transmembrane helix</keyword>
<feature type="transmembrane region" description="Helical" evidence="5">
    <location>
        <begin position="134"/>
        <end position="159"/>
    </location>
</feature>
<dbReference type="EMBL" id="QUQM01000002">
    <property type="protein sequence ID" value="KAA8651169.1"/>
    <property type="molecule type" value="Genomic_DNA"/>
</dbReference>
<evidence type="ECO:0000256" key="3">
    <source>
        <dbReference type="ARBA" id="ARBA00022989"/>
    </source>
</evidence>
<evidence type="ECO:0000313" key="7">
    <source>
        <dbReference type="Proteomes" id="UP000324241"/>
    </source>
</evidence>
<keyword evidence="2 5" id="KW-0812">Transmembrane</keyword>
<dbReference type="VEuPathDB" id="FungiDB:EYZ11_007041"/>
<feature type="transmembrane region" description="Helical" evidence="5">
    <location>
        <begin position="211"/>
        <end position="229"/>
    </location>
</feature>
<comment type="subcellular location">
    <subcellularLocation>
        <location evidence="1">Membrane</location>
        <topology evidence="1">Multi-pass membrane protein</topology>
    </subcellularLocation>
</comment>
<dbReference type="CDD" id="cd13965">
    <property type="entry name" value="PT_UbiA_3"/>
    <property type="match status" value="1"/>
</dbReference>
<dbReference type="OrthoDB" id="434972at2759"/>
<dbReference type="InterPro" id="IPR044878">
    <property type="entry name" value="UbiA_sf"/>
</dbReference>
<dbReference type="PANTHER" id="PTHR42723">
    <property type="entry name" value="CHLOROPHYLL SYNTHASE"/>
    <property type="match status" value="1"/>
</dbReference>
<reference evidence="6 7" key="1">
    <citation type="submission" date="2019-08" db="EMBL/GenBank/DDBJ databases">
        <title>The genome sequence of a newly discovered highly antifungal drug resistant Aspergillus species, Aspergillus tanneri NIH 1004.</title>
        <authorList>
            <person name="Mounaud S."/>
            <person name="Singh I."/>
            <person name="Joardar V."/>
            <person name="Pakala S."/>
            <person name="Pakala S."/>
            <person name="Venepally P."/>
            <person name="Chung J.K."/>
            <person name="Losada L."/>
            <person name="Nierman W.C."/>
        </authorList>
    </citation>
    <scope>NUCLEOTIDE SEQUENCE [LARGE SCALE GENOMIC DNA]</scope>
    <source>
        <strain evidence="6 7">NIH1004</strain>
    </source>
</reference>
<dbReference type="RefSeq" id="XP_033430530.1">
    <property type="nucleotide sequence ID" value="XM_033564773.1"/>
</dbReference>
<evidence type="ECO:0000313" key="6">
    <source>
        <dbReference type="EMBL" id="KAA8651169.1"/>
    </source>
</evidence>